<evidence type="ECO:0000313" key="5">
    <source>
        <dbReference type="EMBL" id="MBL0375162.1"/>
    </source>
</evidence>
<dbReference type="InterPro" id="IPR035418">
    <property type="entry name" value="AraC-bd_2"/>
</dbReference>
<sequence length="321" mass="36004">MSVEQAHQRIRQTNSTEFADAEAHLSNSYCDHHLEPGPNRAALDFRHASLALDRSGFNLLQYGEEVSIASSFENFYMLEMPIEGGVDIHFGAETVQSGTGIALLLSPGPRFVSRWRAGTRQMMLQIDRQALEDRFAALARRPNASHPIFNPVIDLNTEHGRYIRTAFSGLAEALADPEIAAQEDLEAVVPALIDELLQNIAYRQGSSIVPERLHATPRQVKLAIDLFKTRYGERLMMPAVAREIGISERALYEGFQRYYQRSPYDILTRIRMENARRLMRHAGLSAAEAARNVGIRHLGRFSATYRDVFGVLPSQDSAGTH</sequence>
<dbReference type="Pfam" id="PF12833">
    <property type="entry name" value="HTH_18"/>
    <property type="match status" value="1"/>
</dbReference>
<dbReference type="InterPro" id="IPR050204">
    <property type="entry name" value="AraC_XylS_family_regulators"/>
</dbReference>
<feature type="domain" description="HTH araC/xylS-type" evidence="4">
    <location>
        <begin position="221"/>
        <end position="319"/>
    </location>
</feature>
<keyword evidence="6" id="KW-1185">Reference proteome</keyword>
<dbReference type="PROSITE" id="PS01124">
    <property type="entry name" value="HTH_ARAC_FAMILY_2"/>
    <property type="match status" value="1"/>
</dbReference>
<organism evidence="5 6">
    <name type="scientific">Rhizobium setariae</name>
    <dbReference type="NCBI Taxonomy" id="2801340"/>
    <lineage>
        <taxon>Bacteria</taxon>
        <taxon>Pseudomonadati</taxon>
        <taxon>Pseudomonadota</taxon>
        <taxon>Alphaproteobacteria</taxon>
        <taxon>Hyphomicrobiales</taxon>
        <taxon>Rhizobiaceae</taxon>
        <taxon>Rhizobium/Agrobacterium group</taxon>
        <taxon>Rhizobium</taxon>
    </lineage>
</organism>
<protein>
    <submittedName>
        <fullName evidence="5">AraC family transcriptional regulator</fullName>
    </submittedName>
</protein>
<dbReference type="PANTHER" id="PTHR46796:SF12">
    <property type="entry name" value="HTH-TYPE DNA-BINDING TRANSCRIPTIONAL ACTIVATOR EUTR"/>
    <property type="match status" value="1"/>
</dbReference>
<proteinExistence type="predicted"/>
<keyword evidence="2" id="KW-0238">DNA-binding</keyword>
<name>A0A936YWK3_9HYPH</name>
<dbReference type="AlphaFoldDB" id="A0A936YWK3"/>
<evidence type="ECO:0000313" key="6">
    <source>
        <dbReference type="Proteomes" id="UP000633219"/>
    </source>
</evidence>
<dbReference type="Proteomes" id="UP000633219">
    <property type="component" value="Unassembled WGS sequence"/>
</dbReference>
<comment type="caution">
    <text evidence="5">The sequence shown here is derived from an EMBL/GenBank/DDBJ whole genome shotgun (WGS) entry which is preliminary data.</text>
</comment>
<dbReference type="GO" id="GO:0043565">
    <property type="term" value="F:sequence-specific DNA binding"/>
    <property type="evidence" value="ECO:0007669"/>
    <property type="project" value="InterPro"/>
</dbReference>
<dbReference type="Pfam" id="PF14525">
    <property type="entry name" value="AraC_binding_2"/>
    <property type="match status" value="1"/>
</dbReference>
<dbReference type="EMBL" id="JAEQNC010000019">
    <property type="protein sequence ID" value="MBL0375162.1"/>
    <property type="molecule type" value="Genomic_DNA"/>
</dbReference>
<keyword evidence="1" id="KW-0805">Transcription regulation</keyword>
<evidence type="ECO:0000256" key="1">
    <source>
        <dbReference type="ARBA" id="ARBA00023015"/>
    </source>
</evidence>
<dbReference type="InterPro" id="IPR018060">
    <property type="entry name" value="HTH_AraC"/>
</dbReference>
<dbReference type="GO" id="GO:0003700">
    <property type="term" value="F:DNA-binding transcription factor activity"/>
    <property type="evidence" value="ECO:0007669"/>
    <property type="project" value="InterPro"/>
</dbReference>
<dbReference type="PANTHER" id="PTHR46796">
    <property type="entry name" value="HTH-TYPE TRANSCRIPTIONAL ACTIVATOR RHAS-RELATED"/>
    <property type="match status" value="1"/>
</dbReference>
<accession>A0A936YWK3</accession>
<gene>
    <name evidence="5" type="ORF">JJB09_24405</name>
</gene>
<evidence type="ECO:0000256" key="3">
    <source>
        <dbReference type="ARBA" id="ARBA00023163"/>
    </source>
</evidence>
<dbReference type="InterPro" id="IPR009057">
    <property type="entry name" value="Homeodomain-like_sf"/>
</dbReference>
<evidence type="ECO:0000256" key="2">
    <source>
        <dbReference type="ARBA" id="ARBA00023125"/>
    </source>
</evidence>
<reference evidence="5" key="1">
    <citation type="submission" date="2021-01" db="EMBL/GenBank/DDBJ databases">
        <title>Rhizobium sp. strain KVB221 16S ribosomal RNA gene Genome sequencing and assembly.</title>
        <authorList>
            <person name="Kang M."/>
        </authorList>
    </citation>
    <scope>NUCLEOTIDE SEQUENCE</scope>
    <source>
        <strain evidence="5">KVB221</strain>
    </source>
</reference>
<evidence type="ECO:0000259" key="4">
    <source>
        <dbReference type="PROSITE" id="PS01124"/>
    </source>
</evidence>
<dbReference type="SMART" id="SM00342">
    <property type="entry name" value="HTH_ARAC"/>
    <property type="match status" value="1"/>
</dbReference>
<dbReference type="SUPFAM" id="SSF46689">
    <property type="entry name" value="Homeodomain-like"/>
    <property type="match status" value="1"/>
</dbReference>
<keyword evidence="3" id="KW-0804">Transcription</keyword>
<dbReference type="Gene3D" id="1.10.10.60">
    <property type="entry name" value="Homeodomain-like"/>
    <property type="match status" value="1"/>
</dbReference>